<dbReference type="EMBL" id="CP093345">
    <property type="protein sequence ID" value="WOG90861.1"/>
    <property type="molecule type" value="Genomic_DNA"/>
</dbReference>
<gene>
    <name evidence="2" type="ORF">DCAR_0310107</name>
</gene>
<sequence length="457" mass="52184">MDHRADWDGLPGKILIVIAHMLTCCEDLYRISAVSKSWNSVVSGLSRDEIKPLQLPPESPLLFLAEQVAEGAAFSCDFDDEYHEEGMVENVDDEDDADEEEHYCYHELYDYRKNSVSDTRGLQRLATGKTYYAELPEASGRLILGTNKGWLVTLGRDLKINLLHPLLRQEIPLPHMGTFLHQLHSEEFILDYISPEDASDGFIQRVAMSGKLHPSKNNGMYSSNPIVMAIYGARRYLAYARLTDKVWTEVLFPSIAPFIDPFIEDIAYYKGKFYALNGRGDLFVCDINDDSETQGRAKGTQIYSWPTDLDIGMNYNNSRTYLVESEFGFWLVVREFKAKYFKAPHGARVKYRTCNFTLWKMELKYSDHHSELPSCTCIPENNLGDQALFIGRATCLSLPSSEYIRPNCIYFTDDILDLSYHVGGGHDMGIFNMETNTIEPFFQGKSIHPISPPLWYI</sequence>
<dbReference type="KEGG" id="dcr:108212062"/>
<protein>
    <recommendedName>
        <fullName evidence="1">KIB1-4 beta-propeller domain-containing protein</fullName>
    </recommendedName>
</protein>
<evidence type="ECO:0000313" key="3">
    <source>
        <dbReference type="Proteomes" id="UP000077755"/>
    </source>
</evidence>
<dbReference type="PANTHER" id="PTHR44259:SF114">
    <property type="entry name" value="OS06G0707300 PROTEIN"/>
    <property type="match status" value="1"/>
</dbReference>
<reference evidence="2" key="1">
    <citation type="journal article" date="2016" name="Nat. Genet.">
        <title>A high-quality carrot genome assembly provides new insights into carotenoid accumulation and asterid genome evolution.</title>
        <authorList>
            <person name="Iorizzo M."/>
            <person name="Ellison S."/>
            <person name="Senalik D."/>
            <person name="Zeng P."/>
            <person name="Satapoomin P."/>
            <person name="Huang J."/>
            <person name="Bowman M."/>
            <person name="Iovene M."/>
            <person name="Sanseverino W."/>
            <person name="Cavagnaro P."/>
            <person name="Yildiz M."/>
            <person name="Macko-Podgorni A."/>
            <person name="Moranska E."/>
            <person name="Grzebelus E."/>
            <person name="Grzebelus D."/>
            <person name="Ashrafi H."/>
            <person name="Zheng Z."/>
            <person name="Cheng S."/>
            <person name="Spooner D."/>
            <person name="Van Deynze A."/>
            <person name="Simon P."/>
        </authorList>
    </citation>
    <scope>NUCLEOTIDE SEQUENCE</scope>
    <source>
        <tissue evidence="2">Leaf</tissue>
    </source>
</reference>
<proteinExistence type="predicted"/>
<dbReference type="InterPro" id="IPR005174">
    <property type="entry name" value="KIB1-4_b-propeller"/>
</dbReference>
<dbReference type="Proteomes" id="UP000077755">
    <property type="component" value="Chromosome 3"/>
</dbReference>
<feature type="domain" description="KIB1-4 beta-propeller" evidence="1">
    <location>
        <begin position="125"/>
        <end position="432"/>
    </location>
</feature>
<organism evidence="2 3">
    <name type="scientific">Daucus carota subsp. sativus</name>
    <name type="common">Carrot</name>
    <dbReference type="NCBI Taxonomy" id="79200"/>
    <lineage>
        <taxon>Eukaryota</taxon>
        <taxon>Viridiplantae</taxon>
        <taxon>Streptophyta</taxon>
        <taxon>Embryophyta</taxon>
        <taxon>Tracheophyta</taxon>
        <taxon>Spermatophyta</taxon>
        <taxon>Magnoliopsida</taxon>
        <taxon>eudicotyledons</taxon>
        <taxon>Gunneridae</taxon>
        <taxon>Pentapetalae</taxon>
        <taxon>asterids</taxon>
        <taxon>campanulids</taxon>
        <taxon>Apiales</taxon>
        <taxon>Apiaceae</taxon>
        <taxon>Apioideae</taxon>
        <taxon>Scandiceae</taxon>
        <taxon>Daucinae</taxon>
        <taxon>Daucus</taxon>
        <taxon>Daucus sect. Daucus</taxon>
    </lineage>
</organism>
<evidence type="ECO:0000259" key="1">
    <source>
        <dbReference type="Pfam" id="PF03478"/>
    </source>
</evidence>
<name>A0AAF0WK58_DAUCS</name>
<dbReference type="PANTHER" id="PTHR44259">
    <property type="entry name" value="OS07G0183000 PROTEIN-RELATED"/>
    <property type="match status" value="1"/>
</dbReference>
<reference evidence="2" key="2">
    <citation type="submission" date="2022-03" db="EMBL/GenBank/DDBJ databases">
        <title>Draft title - Genomic analysis of global carrot germplasm unveils the trajectory of domestication and the origin of high carotenoid orange carrot.</title>
        <authorList>
            <person name="Iorizzo M."/>
            <person name="Ellison S."/>
            <person name="Senalik D."/>
            <person name="Macko-Podgorni A."/>
            <person name="Grzebelus D."/>
            <person name="Bostan H."/>
            <person name="Rolling W."/>
            <person name="Curaba J."/>
            <person name="Simon P."/>
        </authorList>
    </citation>
    <scope>NUCLEOTIDE SEQUENCE</scope>
    <source>
        <tissue evidence="2">Leaf</tissue>
    </source>
</reference>
<dbReference type="AlphaFoldDB" id="A0AAF0WK58"/>
<dbReference type="Gene3D" id="1.20.1280.50">
    <property type="match status" value="1"/>
</dbReference>
<dbReference type="InterPro" id="IPR050942">
    <property type="entry name" value="F-box_BR-signaling"/>
</dbReference>
<keyword evidence="3" id="KW-1185">Reference proteome</keyword>
<evidence type="ECO:0000313" key="2">
    <source>
        <dbReference type="EMBL" id="WOG90861.1"/>
    </source>
</evidence>
<dbReference type="Pfam" id="PF03478">
    <property type="entry name" value="Beta-prop_KIB1-4"/>
    <property type="match status" value="1"/>
</dbReference>
<accession>A0AAF0WK58</accession>